<sequence length="234" mass="24999">SIDSKVPKLFFLPGDPDRLKLFEEAADSFEYLSANREFSTGIGTFGGKEFGVCSTGIGGGSSEIVMVELHSLGVERVVRVGGCGALREDIKCGDMIINSGAVRLGGSSKMYVRVEYPAVADPFMVVALAKSASKKGIRTHVGIGATVDSYYAGQGRCIEGFEIPGLPEELSSAGVINFDMETETIYTLASLMGMKAANILAVHGNRKTDEWLIDYRSAQLCAIETALETDFSTL</sequence>
<protein>
    <recommendedName>
        <fullName evidence="2">Uridine phosphorylase</fullName>
        <ecNumber evidence="1">2.4.2.3</ecNumber>
    </recommendedName>
</protein>
<feature type="non-terminal residue" evidence="5">
    <location>
        <position position="1"/>
    </location>
</feature>
<name>A0A7C1H8D3_9BACT</name>
<dbReference type="AlphaFoldDB" id="A0A7C1H8D3"/>
<evidence type="ECO:0000256" key="1">
    <source>
        <dbReference type="ARBA" id="ARBA00011888"/>
    </source>
</evidence>
<dbReference type="PANTHER" id="PTHR43691">
    <property type="entry name" value="URIDINE PHOSPHORYLASE"/>
    <property type="match status" value="1"/>
</dbReference>
<dbReference type="InterPro" id="IPR000845">
    <property type="entry name" value="Nucleoside_phosphorylase_d"/>
</dbReference>
<dbReference type="GO" id="GO:0009116">
    <property type="term" value="P:nucleoside metabolic process"/>
    <property type="evidence" value="ECO:0007669"/>
    <property type="project" value="InterPro"/>
</dbReference>
<evidence type="ECO:0000313" key="5">
    <source>
        <dbReference type="EMBL" id="HDP78287.1"/>
    </source>
</evidence>
<evidence type="ECO:0000256" key="3">
    <source>
        <dbReference type="ARBA" id="ARBA00048447"/>
    </source>
</evidence>
<evidence type="ECO:0000256" key="2">
    <source>
        <dbReference type="ARBA" id="ARBA00021980"/>
    </source>
</evidence>
<gene>
    <name evidence="5" type="ORF">ENN47_08930</name>
</gene>
<dbReference type="SUPFAM" id="SSF53167">
    <property type="entry name" value="Purine and uridine phosphorylases"/>
    <property type="match status" value="1"/>
</dbReference>
<proteinExistence type="predicted"/>
<dbReference type="InterPro" id="IPR035994">
    <property type="entry name" value="Nucleoside_phosphorylase_sf"/>
</dbReference>
<dbReference type="EC" id="2.4.2.3" evidence="1"/>
<dbReference type="EMBL" id="DSBT01000263">
    <property type="protein sequence ID" value="HDP78287.1"/>
    <property type="molecule type" value="Genomic_DNA"/>
</dbReference>
<dbReference type="Pfam" id="PF01048">
    <property type="entry name" value="PNP_UDP_1"/>
    <property type="match status" value="1"/>
</dbReference>
<reference evidence="5" key="1">
    <citation type="journal article" date="2020" name="mSystems">
        <title>Genome- and Community-Level Interaction Insights into Carbon Utilization and Element Cycling Functions of Hydrothermarchaeota in Hydrothermal Sediment.</title>
        <authorList>
            <person name="Zhou Z."/>
            <person name="Liu Y."/>
            <person name="Xu W."/>
            <person name="Pan J."/>
            <person name="Luo Z.H."/>
            <person name="Li M."/>
        </authorList>
    </citation>
    <scope>NUCLEOTIDE SEQUENCE [LARGE SCALE GENOMIC DNA]</scope>
    <source>
        <strain evidence="5">SpSt-1179</strain>
    </source>
</reference>
<evidence type="ECO:0000259" key="4">
    <source>
        <dbReference type="Pfam" id="PF01048"/>
    </source>
</evidence>
<dbReference type="GO" id="GO:0005829">
    <property type="term" value="C:cytosol"/>
    <property type="evidence" value="ECO:0007669"/>
    <property type="project" value="TreeGrafter"/>
</dbReference>
<organism evidence="5">
    <name type="scientific">Mesotoga infera</name>
    <dbReference type="NCBI Taxonomy" id="1236046"/>
    <lineage>
        <taxon>Bacteria</taxon>
        <taxon>Thermotogati</taxon>
        <taxon>Thermotogota</taxon>
        <taxon>Thermotogae</taxon>
        <taxon>Kosmotogales</taxon>
        <taxon>Kosmotogaceae</taxon>
        <taxon>Mesotoga</taxon>
    </lineage>
</organism>
<comment type="catalytic activity">
    <reaction evidence="3">
        <text>uridine + phosphate = alpha-D-ribose 1-phosphate + uracil</text>
        <dbReference type="Rhea" id="RHEA:24388"/>
        <dbReference type="ChEBI" id="CHEBI:16704"/>
        <dbReference type="ChEBI" id="CHEBI:17568"/>
        <dbReference type="ChEBI" id="CHEBI:43474"/>
        <dbReference type="ChEBI" id="CHEBI:57720"/>
        <dbReference type="EC" id="2.4.2.3"/>
    </reaction>
</comment>
<feature type="domain" description="Nucleoside phosphorylase" evidence="4">
    <location>
        <begin position="11"/>
        <end position="204"/>
    </location>
</feature>
<dbReference type="PANTHER" id="PTHR43691:SF11">
    <property type="entry name" value="FI09636P-RELATED"/>
    <property type="match status" value="1"/>
</dbReference>
<dbReference type="CDD" id="cd17767">
    <property type="entry name" value="UP_EcUdp-like"/>
    <property type="match status" value="1"/>
</dbReference>
<dbReference type="Proteomes" id="UP000886198">
    <property type="component" value="Unassembled WGS sequence"/>
</dbReference>
<accession>A0A7C1H8D3</accession>
<comment type="caution">
    <text evidence="5">The sequence shown here is derived from an EMBL/GenBank/DDBJ whole genome shotgun (WGS) entry which is preliminary data.</text>
</comment>
<dbReference type="Gene3D" id="3.40.50.1580">
    <property type="entry name" value="Nucleoside phosphorylase domain"/>
    <property type="match status" value="1"/>
</dbReference>
<dbReference type="GO" id="GO:0004850">
    <property type="term" value="F:uridine phosphorylase activity"/>
    <property type="evidence" value="ECO:0007669"/>
    <property type="project" value="UniProtKB-EC"/>
</dbReference>